<evidence type="ECO:0000313" key="1">
    <source>
        <dbReference type="EMBL" id="CAK71724.1"/>
    </source>
</evidence>
<sequence>MKGYYSNGKKVWSMEFHIQKGKGNHEIHKDRRKEQFKESLEGWRLVQNQGDYFSKFLFYLQIISLSQVIYEGKYKFGKKYGRWNTQQRFSEESKFQQLYVIYKPIKWRGKKNFNDNGMKQGNRVELCSYFQSYIQITYSGDYQDGLKIGKWTTMFREYSGDKFREIGGGSYDLKGVQNGGLDRIM</sequence>
<reference evidence="1 2" key="1">
    <citation type="journal article" date="2006" name="Nature">
        <title>Global trends of whole-genome duplications revealed by the ciliate Paramecium tetraurelia.</title>
        <authorList>
            <consortium name="Genoscope"/>
            <person name="Aury J.-M."/>
            <person name="Jaillon O."/>
            <person name="Duret L."/>
            <person name="Noel B."/>
            <person name="Jubin C."/>
            <person name="Porcel B.M."/>
            <person name="Segurens B."/>
            <person name="Daubin V."/>
            <person name="Anthouard V."/>
            <person name="Aiach N."/>
            <person name="Arnaiz O."/>
            <person name="Billaut A."/>
            <person name="Beisson J."/>
            <person name="Blanc I."/>
            <person name="Bouhouche K."/>
            <person name="Camara F."/>
            <person name="Duharcourt S."/>
            <person name="Guigo R."/>
            <person name="Gogendeau D."/>
            <person name="Katinka M."/>
            <person name="Keller A.-M."/>
            <person name="Kissmehl R."/>
            <person name="Klotz C."/>
            <person name="Koll F."/>
            <person name="Le Moue A."/>
            <person name="Lepere C."/>
            <person name="Malinsky S."/>
            <person name="Nowacki M."/>
            <person name="Nowak J.K."/>
            <person name="Plattner H."/>
            <person name="Poulain J."/>
            <person name="Ruiz F."/>
            <person name="Serrano V."/>
            <person name="Zagulski M."/>
            <person name="Dessen P."/>
            <person name="Betermier M."/>
            <person name="Weissenbach J."/>
            <person name="Scarpelli C."/>
            <person name="Schachter V."/>
            <person name="Sperling L."/>
            <person name="Meyer E."/>
            <person name="Cohen J."/>
            <person name="Wincker P."/>
        </authorList>
    </citation>
    <scope>NUCLEOTIDE SEQUENCE [LARGE SCALE GENOMIC DNA]</scope>
    <source>
        <strain evidence="1 2">Stock d4-2</strain>
    </source>
</reference>
<protein>
    <recommendedName>
        <fullName evidence="3">Jacalin-type lectin domain-containing protein</fullName>
    </recommendedName>
</protein>
<evidence type="ECO:0000313" key="2">
    <source>
        <dbReference type="Proteomes" id="UP000000600"/>
    </source>
</evidence>
<dbReference type="OrthoDB" id="320641at2759"/>
<dbReference type="GeneID" id="5024906"/>
<dbReference type="EMBL" id="CT868100">
    <property type="protein sequence ID" value="CAK71724.1"/>
    <property type="molecule type" value="Genomic_DNA"/>
</dbReference>
<gene>
    <name evidence="1" type="ORF">GSPATT00038649001</name>
</gene>
<accession>A0CLQ7</accession>
<keyword evidence="2" id="KW-1185">Reference proteome</keyword>
<dbReference type="InParanoid" id="A0CLQ7"/>
<organism evidence="1 2">
    <name type="scientific">Paramecium tetraurelia</name>
    <dbReference type="NCBI Taxonomy" id="5888"/>
    <lineage>
        <taxon>Eukaryota</taxon>
        <taxon>Sar</taxon>
        <taxon>Alveolata</taxon>
        <taxon>Ciliophora</taxon>
        <taxon>Intramacronucleata</taxon>
        <taxon>Oligohymenophorea</taxon>
        <taxon>Peniculida</taxon>
        <taxon>Parameciidae</taxon>
        <taxon>Paramecium</taxon>
    </lineage>
</organism>
<dbReference type="PANTHER" id="PTHR33706">
    <property type="entry name" value="MORN VARIANT REPEAT PROTEIN"/>
    <property type="match status" value="1"/>
</dbReference>
<dbReference type="KEGG" id="ptm:GSPATT00038649001"/>
<dbReference type="PANTHER" id="PTHR33706:SF1">
    <property type="entry name" value="TPR REPEAT PROTEIN"/>
    <property type="match status" value="1"/>
</dbReference>
<dbReference type="Proteomes" id="UP000000600">
    <property type="component" value="Unassembled WGS sequence"/>
</dbReference>
<proteinExistence type="predicted"/>
<evidence type="ECO:0008006" key="3">
    <source>
        <dbReference type="Google" id="ProtNLM"/>
    </source>
</evidence>
<dbReference type="HOGENOM" id="CLU_1463950_0_0_1"/>
<name>A0CLQ7_PARTE</name>
<dbReference type="RefSeq" id="XP_001439121.1">
    <property type="nucleotide sequence ID" value="XM_001439084.1"/>
</dbReference>
<dbReference type="AlphaFoldDB" id="A0CLQ7"/>